<feature type="binding site" evidence="8">
    <location>
        <position position="98"/>
    </location>
    <ligand>
        <name>Mn(2+)</name>
        <dbReference type="ChEBI" id="CHEBI:29035"/>
    </ligand>
</feature>
<organism evidence="12 13">
    <name type="scientific">Polysphondylium violaceum</name>
    <dbReference type="NCBI Taxonomy" id="133409"/>
    <lineage>
        <taxon>Eukaryota</taxon>
        <taxon>Amoebozoa</taxon>
        <taxon>Evosea</taxon>
        <taxon>Eumycetozoa</taxon>
        <taxon>Dictyostelia</taxon>
        <taxon>Dictyosteliales</taxon>
        <taxon>Dictyosteliaceae</taxon>
        <taxon>Polysphondylium</taxon>
    </lineage>
</organism>
<comment type="caution">
    <text evidence="12">The sequence shown here is derived from an EMBL/GenBank/DDBJ whole genome shotgun (WGS) entry which is preliminary data.</text>
</comment>
<accession>A0A8J4UZB8</accession>
<evidence type="ECO:0000256" key="8">
    <source>
        <dbReference type="PIRSR" id="PIRSR000349-1"/>
    </source>
</evidence>
<evidence type="ECO:0000256" key="1">
    <source>
        <dbReference type="ARBA" id="ARBA00001936"/>
    </source>
</evidence>
<dbReference type="GO" id="GO:0005739">
    <property type="term" value="C:mitochondrion"/>
    <property type="evidence" value="ECO:0007669"/>
    <property type="project" value="TreeGrafter"/>
</dbReference>
<evidence type="ECO:0000256" key="3">
    <source>
        <dbReference type="ARBA" id="ARBA00012682"/>
    </source>
</evidence>
<dbReference type="PANTHER" id="PTHR11404:SF6">
    <property type="entry name" value="SUPEROXIDE DISMUTASE [MN], MITOCHONDRIAL"/>
    <property type="match status" value="1"/>
</dbReference>
<dbReference type="Proteomes" id="UP000695562">
    <property type="component" value="Unassembled WGS sequence"/>
</dbReference>
<dbReference type="Gene3D" id="1.10.287.990">
    <property type="entry name" value="Fe,Mn superoxide dismutase (SOD) domain"/>
    <property type="match status" value="1"/>
</dbReference>
<protein>
    <recommendedName>
        <fullName evidence="3 9">Superoxide dismutase</fullName>
        <ecNumber evidence="3 9">1.15.1.1</ecNumber>
    </recommendedName>
</protein>
<dbReference type="InterPro" id="IPR001189">
    <property type="entry name" value="Mn/Fe_SOD"/>
</dbReference>
<sequence>MLSRTINVIAKNSGALRYFSSQSNSYTLPDLPYSYDALQPYISAEIMELHHKKHHQAYVTNLNAALDKMNNANTAKDVAQMIALQSAVKFNGGGHVNHSIFWKNLAPKNQLGGVSPDGPLADHINKQFGSLDKLIEKMSAQTLAIQGSGWGWLGFDKSTNQLVISTQQNQDPLSISGLVPLLGIDVWEHAYYLQYKNVRADYIKNIWNIVNWKDVAERYNNAK</sequence>
<keyword evidence="6" id="KW-0464">Manganese</keyword>
<proteinExistence type="inferred from homology"/>
<dbReference type="InterPro" id="IPR036324">
    <property type="entry name" value="Mn/Fe_SOD_N_sf"/>
</dbReference>
<keyword evidence="4 8" id="KW-0479">Metal-binding</keyword>
<keyword evidence="5 9" id="KW-0560">Oxidoreductase</keyword>
<dbReference type="PANTHER" id="PTHR11404">
    <property type="entry name" value="SUPEROXIDE DISMUTASE 2"/>
    <property type="match status" value="1"/>
</dbReference>
<dbReference type="InterPro" id="IPR019832">
    <property type="entry name" value="Mn/Fe_SOD_C"/>
</dbReference>
<comment type="similarity">
    <text evidence="2 9">Belongs to the iron/manganese superoxide dismutase family.</text>
</comment>
<dbReference type="OrthoDB" id="239262at2759"/>
<evidence type="ECO:0000256" key="7">
    <source>
        <dbReference type="ARBA" id="ARBA00049204"/>
    </source>
</evidence>
<dbReference type="GO" id="GO:0030145">
    <property type="term" value="F:manganese ion binding"/>
    <property type="evidence" value="ECO:0007669"/>
    <property type="project" value="TreeGrafter"/>
</dbReference>
<comment type="cofactor">
    <cofactor evidence="1">
        <name>Mn(2+)</name>
        <dbReference type="ChEBI" id="CHEBI:29035"/>
    </cofactor>
</comment>
<feature type="binding site" evidence="8">
    <location>
        <position position="185"/>
    </location>
    <ligand>
        <name>Mn(2+)</name>
        <dbReference type="ChEBI" id="CHEBI:29035"/>
    </ligand>
</feature>
<dbReference type="InterPro" id="IPR019833">
    <property type="entry name" value="Mn/Fe_SOD_BS"/>
</dbReference>
<evidence type="ECO:0000256" key="2">
    <source>
        <dbReference type="ARBA" id="ARBA00008714"/>
    </source>
</evidence>
<reference evidence="12" key="1">
    <citation type="submission" date="2020-01" db="EMBL/GenBank/DDBJ databases">
        <title>Development of genomics and gene disruption for Polysphondylium violaceum indicates a role for the polyketide synthase stlB in stalk morphogenesis.</title>
        <authorList>
            <person name="Narita B."/>
            <person name="Kawabe Y."/>
            <person name="Kin K."/>
            <person name="Saito T."/>
            <person name="Gibbs R."/>
            <person name="Kuspa A."/>
            <person name="Muzny D."/>
            <person name="Queller D."/>
            <person name="Richards S."/>
            <person name="Strassman J."/>
            <person name="Sucgang R."/>
            <person name="Worley K."/>
            <person name="Schaap P."/>
        </authorList>
    </citation>
    <scope>NUCLEOTIDE SEQUENCE</scope>
    <source>
        <strain evidence="12">QSvi11</strain>
    </source>
</reference>
<dbReference type="Pfam" id="PF00081">
    <property type="entry name" value="Sod_Fe_N"/>
    <property type="match status" value="1"/>
</dbReference>
<dbReference type="EC" id="1.15.1.1" evidence="3 9"/>
<keyword evidence="13" id="KW-1185">Reference proteome</keyword>
<dbReference type="AlphaFoldDB" id="A0A8J4UZB8"/>
<evidence type="ECO:0000313" key="12">
    <source>
        <dbReference type="EMBL" id="KAF2072778.1"/>
    </source>
</evidence>
<dbReference type="EMBL" id="AJWJ01000248">
    <property type="protein sequence ID" value="KAF2072778.1"/>
    <property type="molecule type" value="Genomic_DNA"/>
</dbReference>
<dbReference type="PIRSF" id="PIRSF000349">
    <property type="entry name" value="SODismutase"/>
    <property type="match status" value="1"/>
</dbReference>
<dbReference type="Gene3D" id="3.55.40.20">
    <property type="entry name" value="Iron/manganese superoxide dismutase, C-terminal domain"/>
    <property type="match status" value="1"/>
</dbReference>
<comment type="function">
    <text evidence="9">Destroys radicals which are normally produced within the cells and which are toxic to biological systems.</text>
</comment>
<evidence type="ECO:0000313" key="13">
    <source>
        <dbReference type="Proteomes" id="UP000695562"/>
    </source>
</evidence>
<dbReference type="PRINTS" id="PR01703">
    <property type="entry name" value="MNSODISMTASE"/>
</dbReference>
<evidence type="ECO:0000256" key="6">
    <source>
        <dbReference type="ARBA" id="ARBA00023211"/>
    </source>
</evidence>
<feature type="domain" description="Manganese/iron superoxide dismutase N-terminal" evidence="10">
    <location>
        <begin position="25"/>
        <end position="106"/>
    </location>
</feature>
<dbReference type="InterPro" id="IPR050265">
    <property type="entry name" value="Fe/Mn_Superoxide_Dismutase"/>
</dbReference>
<dbReference type="SUPFAM" id="SSF46609">
    <property type="entry name" value="Fe,Mn superoxide dismutase (SOD), N-terminal domain"/>
    <property type="match status" value="1"/>
</dbReference>
<evidence type="ECO:0000256" key="9">
    <source>
        <dbReference type="RuleBase" id="RU000414"/>
    </source>
</evidence>
<comment type="catalytic activity">
    <reaction evidence="7 9">
        <text>2 superoxide + 2 H(+) = H2O2 + O2</text>
        <dbReference type="Rhea" id="RHEA:20696"/>
        <dbReference type="ChEBI" id="CHEBI:15378"/>
        <dbReference type="ChEBI" id="CHEBI:15379"/>
        <dbReference type="ChEBI" id="CHEBI:16240"/>
        <dbReference type="ChEBI" id="CHEBI:18421"/>
        <dbReference type="EC" id="1.15.1.1"/>
    </reaction>
</comment>
<evidence type="ECO:0000259" key="11">
    <source>
        <dbReference type="Pfam" id="PF02777"/>
    </source>
</evidence>
<name>A0A8J4UZB8_9MYCE</name>
<dbReference type="InterPro" id="IPR019831">
    <property type="entry name" value="Mn/Fe_SOD_N"/>
</dbReference>
<evidence type="ECO:0000259" key="10">
    <source>
        <dbReference type="Pfam" id="PF00081"/>
    </source>
</evidence>
<feature type="binding site" evidence="8">
    <location>
        <position position="189"/>
    </location>
    <ligand>
        <name>Mn(2+)</name>
        <dbReference type="ChEBI" id="CHEBI:29035"/>
    </ligand>
</feature>
<gene>
    <name evidence="12" type="ORF">CYY_005900</name>
</gene>
<dbReference type="SUPFAM" id="SSF54719">
    <property type="entry name" value="Fe,Mn superoxide dismutase (SOD), C-terminal domain"/>
    <property type="match status" value="1"/>
</dbReference>
<dbReference type="GO" id="GO:0004784">
    <property type="term" value="F:superoxide dismutase activity"/>
    <property type="evidence" value="ECO:0007669"/>
    <property type="project" value="UniProtKB-EC"/>
</dbReference>
<dbReference type="FunFam" id="1.10.287.990:FF:000001">
    <property type="entry name" value="Superoxide dismutase"/>
    <property type="match status" value="1"/>
</dbReference>
<evidence type="ECO:0000256" key="4">
    <source>
        <dbReference type="ARBA" id="ARBA00022723"/>
    </source>
</evidence>
<dbReference type="Pfam" id="PF02777">
    <property type="entry name" value="Sod_Fe_C"/>
    <property type="match status" value="1"/>
</dbReference>
<evidence type="ECO:0000256" key="5">
    <source>
        <dbReference type="ARBA" id="ARBA00023002"/>
    </source>
</evidence>
<dbReference type="FunFam" id="3.55.40.20:FF:000002">
    <property type="entry name" value="Superoxide dismutase"/>
    <property type="match status" value="1"/>
</dbReference>
<dbReference type="PROSITE" id="PS00088">
    <property type="entry name" value="SOD_MN"/>
    <property type="match status" value="1"/>
</dbReference>
<dbReference type="InterPro" id="IPR036314">
    <property type="entry name" value="SOD_C_sf"/>
</dbReference>
<feature type="binding site" evidence="8">
    <location>
        <position position="50"/>
    </location>
    <ligand>
        <name>Mn(2+)</name>
        <dbReference type="ChEBI" id="CHEBI:29035"/>
    </ligand>
</feature>
<feature type="domain" description="Manganese/iron superoxide dismutase C-terminal" evidence="11">
    <location>
        <begin position="116"/>
        <end position="218"/>
    </location>
</feature>